<dbReference type="SMART" id="SM00184">
    <property type="entry name" value="RING"/>
    <property type="match status" value="1"/>
</dbReference>
<dbReference type="GO" id="GO:0016567">
    <property type="term" value="P:protein ubiquitination"/>
    <property type="evidence" value="ECO:0007669"/>
    <property type="project" value="TreeGrafter"/>
</dbReference>
<keyword evidence="2 4" id="KW-0863">Zinc-finger</keyword>
<evidence type="ECO:0000256" key="2">
    <source>
        <dbReference type="ARBA" id="ARBA00022771"/>
    </source>
</evidence>
<dbReference type="Gene3D" id="3.30.40.10">
    <property type="entry name" value="Zinc/RING finger domain, C3HC4 (zinc finger)"/>
    <property type="match status" value="1"/>
</dbReference>
<gene>
    <name evidence="7" type="ORF">MNOR_LOCUS10511</name>
</gene>
<comment type="caution">
    <text evidence="7">The sequence shown here is derived from an EMBL/GenBank/DDBJ whole genome shotgun (WGS) entry which is preliminary data.</text>
</comment>
<keyword evidence="5" id="KW-0812">Transmembrane</keyword>
<dbReference type="InterPro" id="IPR027370">
    <property type="entry name" value="Znf-RING_euk"/>
</dbReference>
<keyword evidence="3" id="KW-0862">Zinc</keyword>
<dbReference type="InterPro" id="IPR051435">
    <property type="entry name" value="RING_finger_E3_ubiq-ligases"/>
</dbReference>
<evidence type="ECO:0000259" key="6">
    <source>
        <dbReference type="PROSITE" id="PS50089"/>
    </source>
</evidence>
<dbReference type="InterPro" id="IPR013083">
    <property type="entry name" value="Znf_RING/FYVE/PHD"/>
</dbReference>
<dbReference type="GO" id="GO:0008270">
    <property type="term" value="F:zinc ion binding"/>
    <property type="evidence" value="ECO:0007669"/>
    <property type="project" value="UniProtKB-KW"/>
</dbReference>
<feature type="non-terminal residue" evidence="7">
    <location>
        <position position="1"/>
    </location>
</feature>
<dbReference type="Proteomes" id="UP001497623">
    <property type="component" value="Unassembled WGS sequence"/>
</dbReference>
<keyword evidence="8" id="KW-1185">Reference proteome</keyword>
<evidence type="ECO:0000313" key="8">
    <source>
        <dbReference type="Proteomes" id="UP001497623"/>
    </source>
</evidence>
<dbReference type="PANTHER" id="PTHR22791:SF6">
    <property type="entry name" value="RING-TYPE DOMAIN-CONTAINING PROTEIN"/>
    <property type="match status" value="1"/>
</dbReference>
<evidence type="ECO:0000256" key="1">
    <source>
        <dbReference type="ARBA" id="ARBA00022723"/>
    </source>
</evidence>
<dbReference type="Pfam" id="PF13445">
    <property type="entry name" value="zf-RING_UBOX"/>
    <property type="match status" value="1"/>
</dbReference>
<dbReference type="InterPro" id="IPR017907">
    <property type="entry name" value="Znf_RING_CS"/>
</dbReference>
<dbReference type="AlphaFoldDB" id="A0AAV2QDT1"/>
<reference evidence="7 8" key="1">
    <citation type="submission" date="2024-05" db="EMBL/GenBank/DDBJ databases">
        <authorList>
            <person name="Wallberg A."/>
        </authorList>
    </citation>
    <scope>NUCLEOTIDE SEQUENCE [LARGE SCALE GENOMIC DNA]</scope>
</reference>
<dbReference type="PROSITE" id="PS00518">
    <property type="entry name" value="ZF_RING_1"/>
    <property type="match status" value="1"/>
</dbReference>
<dbReference type="PANTHER" id="PTHR22791">
    <property type="entry name" value="RING-TYPE DOMAIN-CONTAINING PROTEIN"/>
    <property type="match status" value="1"/>
</dbReference>
<keyword evidence="5" id="KW-0472">Membrane</keyword>
<dbReference type="PROSITE" id="PS50089">
    <property type="entry name" value="ZF_RING_2"/>
    <property type="match status" value="1"/>
</dbReference>
<dbReference type="EMBL" id="CAXKWB010005324">
    <property type="protein sequence ID" value="CAL4077831.1"/>
    <property type="molecule type" value="Genomic_DNA"/>
</dbReference>
<proteinExistence type="predicted"/>
<sequence>SVTMSTTFHQQTTQNSSILDDIICPICMEKYSLHSSHNPVMLPDCGHTICRDCLISIYKAEDHNKQVCPICRAPYVEQHPNALPANFIVLGMMQAHLSTTNKEPVEQIGSSYETEDFQNIKTVISSTDREDTLNSYDGKSISRIPTSNCFQGTVQPCVPIQNGPYRGRTSQESCVQLEKKCIPPLRIPTTTATTTTTTHIPPIHHRDIESNRTPTTTTRSYMTSVNTQDIFLDSPIHTSNCEVYRGRIVCFLCIIPWAFVVVFIYSIAWL</sequence>
<feature type="transmembrane region" description="Helical" evidence="5">
    <location>
        <begin position="248"/>
        <end position="268"/>
    </location>
</feature>
<evidence type="ECO:0000256" key="4">
    <source>
        <dbReference type="PROSITE-ProRule" id="PRU00175"/>
    </source>
</evidence>
<evidence type="ECO:0000256" key="5">
    <source>
        <dbReference type="SAM" id="Phobius"/>
    </source>
</evidence>
<organism evidence="7 8">
    <name type="scientific">Meganyctiphanes norvegica</name>
    <name type="common">Northern krill</name>
    <name type="synonym">Thysanopoda norvegica</name>
    <dbReference type="NCBI Taxonomy" id="48144"/>
    <lineage>
        <taxon>Eukaryota</taxon>
        <taxon>Metazoa</taxon>
        <taxon>Ecdysozoa</taxon>
        <taxon>Arthropoda</taxon>
        <taxon>Crustacea</taxon>
        <taxon>Multicrustacea</taxon>
        <taxon>Malacostraca</taxon>
        <taxon>Eumalacostraca</taxon>
        <taxon>Eucarida</taxon>
        <taxon>Euphausiacea</taxon>
        <taxon>Euphausiidae</taxon>
        <taxon>Meganyctiphanes</taxon>
    </lineage>
</organism>
<evidence type="ECO:0000313" key="7">
    <source>
        <dbReference type="EMBL" id="CAL4077831.1"/>
    </source>
</evidence>
<keyword evidence="1" id="KW-0479">Metal-binding</keyword>
<feature type="domain" description="RING-type" evidence="6">
    <location>
        <begin position="24"/>
        <end position="72"/>
    </location>
</feature>
<dbReference type="InterPro" id="IPR001841">
    <property type="entry name" value="Znf_RING"/>
</dbReference>
<dbReference type="GO" id="GO:0061630">
    <property type="term" value="F:ubiquitin protein ligase activity"/>
    <property type="evidence" value="ECO:0007669"/>
    <property type="project" value="TreeGrafter"/>
</dbReference>
<name>A0AAV2QDT1_MEGNR</name>
<dbReference type="SUPFAM" id="SSF57850">
    <property type="entry name" value="RING/U-box"/>
    <property type="match status" value="1"/>
</dbReference>
<evidence type="ECO:0000256" key="3">
    <source>
        <dbReference type="ARBA" id="ARBA00022833"/>
    </source>
</evidence>
<accession>A0AAV2QDT1</accession>
<protein>
    <recommendedName>
        <fullName evidence="6">RING-type domain-containing protein</fullName>
    </recommendedName>
</protein>
<keyword evidence="5" id="KW-1133">Transmembrane helix</keyword>